<evidence type="ECO:0008006" key="4">
    <source>
        <dbReference type="Google" id="ProtNLM"/>
    </source>
</evidence>
<evidence type="ECO:0000313" key="3">
    <source>
        <dbReference type="Proteomes" id="UP001596317"/>
    </source>
</evidence>
<dbReference type="EMBL" id="JBHSWB010000001">
    <property type="protein sequence ID" value="MFC6660965.1"/>
    <property type="molecule type" value="Genomic_DNA"/>
</dbReference>
<protein>
    <recommendedName>
        <fullName evidence="4">Lipoprotein</fullName>
    </recommendedName>
</protein>
<proteinExistence type="predicted"/>
<dbReference type="RefSeq" id="WP_224604791.1">
    <property type="nucleotide sequence ID" value="NZ_JAIQXV010000002.1"/>
</dbReference>
<feature type="signal peptide" evidence="1">
    <location>
        <begin position="1"/>
        <end position="16"/>
    </location>
</feature>
<accession>A0ABW1ZKJ7</accession>
<keyword evidence="3" id="KW-1185">Reference proteome</keyword>
<dbReference type="Proteomes" id="UP001596317">
    <property type="component" value="Unassembled WGS sequence"/>
</dbReference>
<name>A0ABW1ZKJ7_9DEIO</name>
<evidence type="ECO:0000256" key="1">
    <source>
        <dbReference type="SAM" id="SignalP"/>
    </source>
</evidence>
<sequence length="405" mass="42899">MKRSLTLLALSSVLLASCDWNYRAPAPEDPATQAPAAPVAGQALDMQKVPAQLESAGKQLNALLDPRNPDLDPDLKALLVLMGPGGAQPLNLQPTALGRQLAQRFAAQARGTVSAQAITTVQEKLPTGTVTYKANGEIQTDRVPTNGYVLIDEKLNLQVDVQWKVSGAATTWLDAGTRYNPGTGQIVNVQQEVPTNASGTVTRSGKTVAGAAFTMTPGDCLNLMGPETLSFSAWAGRILNPPAQVSVNYAWTAQNISLDARARYATTKQQAAASVKLDVRGTTAGRCTPSTFAFTPTRADLNASAEVPSHKLDLTLALRDLSNLEFSQKALGVERPFEKVGGTVNAKVSFNGQNMLTAFGPLADGSDVNLQPGDQVQVKYVKDGQLIQTDLPGALDSLGKLFMPY</sequence>
<feature type="chain" id="PRO_5045771648" description="Lipoprotein" evidence="1">
    <location>
        <begin position="17"/>
        <end position="405"/>
    </location>
</feature>
<reference evidence="3" key="1">
    <citation type="journal article" date="2019" name="Int. J. Syst. Evol. Microbiol.">
        <title>The Global Catalogue of Microorganisms (GCM) 10K type strain sequencing project: providing services to taxonomists for standard genome sequencing and annotation.</title>
        <authorList>
            <consortium name="The Broad Institute Genomics Platform"/>
            <consortium name="The Broad Institute Genome Sequencing Center for Infectious Disease"/>
            <person name="Wu L."/>
            <person name="Ma J."/>
        </authorList>
    </citation>
    <scope>NUCLEOTIDE SEQUENCE [LARGE SCALE GENOMIC DNA]</scope>
    <source>
        <strain evidence="3">CCUG 63830</strain>
    </source>
</reference>
<comment type="caution">
    <text evidence="2">The sequence shown here is derived from an EMBL/GenBank/DDBJ whole genome shotgun (WGS) entry which is preliminary data.</text>
</comment>
<dbReference type="PROSITE" id="PS51257">
    <property type="entry name" value="PROKAR_LIPOPROTEIN"/>
    <property type="match status" value="1"/>
</dbReference>
<organism evidence="2 3">
    <name type="scientific">Deinococcus multiflagellatus</name>
    <dbReference type="NCBI Taxonomy" id="1656887"/>
    <lineage>
        <taxon>Bacteria</taxon>
        <taxon>Thermotogati</taxon>
        <taxon>Deinococcota</taxon>
        <taxon>Deinococci</taxon>
        <taxon>Deinococcales</taxon>
        <taxon>Deinococcaceae</taxon>
        <taxon>Deinococcus</taxon>
    </lineage>
</organism>
<evidence type="ECO:0000313" key="2">
    <source>
        <dbReference type="EMBL" id="MFC6660965.1"/>
    </source>
</evidence>
<gene>
    <name evidence="2" type="ORF">ACFP90_11845</name>
</gene>
<keyword evidence="1" id="KW-0732">Signal</keyword>